<dbReference type="OrthoDB" id="931412at2"/>
<dbReference type="Proteomes" id="UP000199306">
    <property type="component" value="Unassembled WGS sequence"/>
</dbReference>
<evidence type="ECO:0000313" key="1">
    <source>
        <dbReference type="EMBL" id="SFQ44207.1"/>
    </source>
</evidence>
<name>A0A1I5YK07_9BACT</name>
<evidence type="ECO:0000313" key="2">
    <source>
        <dbReference type="Proteomes" id="UP000199306"/>
    </source>
</evidence>
<accession>A0A1I5YK07</accession>
<reference evidence="1 2" key="1">
    <citation type="submission" date="2016-10" db="EMBL/GenBank/DDBJ databases">
        <authorList>
            <person name="de Groot N.N."/>
        </authorList>
    </citation>
    <scope>NUCLEOTIDE SEQUENCE [LARGE SCALE GENOMIC DNA]</scope>
    <source>
        <strain evidence="2">E92,LMG 26720,CCM 7988</strain>
    </source>
</reference>
<protein>
    <submittedName>
        <fullName evidence="1">Uncharacterized protein</fullName>
    </submittedName>
</protein>
<organism evidence="1 2">
    <name type="scientific">Pseudarcicella hirudinis</name>
    <dbReference type="NCBI Taxonomy" id="1079859"/>
    <lineage>
        <taxon>Bacteria</taxon>
        <taxon>Pseudomonadati</taxon>
        <taxon>Bacteroidota</taxon>
        <taxon>Cytophagia</taxon>
        <taxon>Cytophagales</taxon>
        <taxon>Flectobacillaceae</taxon>
        <taxon>Pseudarcicella</taxon>
    </lineage>
</organism>
<dbReference type="RefSeq" id="WP_092019516.1">
    <property type="nucleotide sequence ID" value="NZ_FOXH01000019.1"/>
</dbReference>
<dbReference type="AlphaFoldDB" id="A0A1I5YK07"/>
<dbReference type="EMBL" id="FOXH01000019">
    <property type="protein sequence ID" value="SFQ44207.1"/>
    <property type="molecule type" value="Genomic_DNA"/>
</dbReference>
<keyword evidence="2" id="KW-1185">Reference proteome</keyword>
<gene>
    <name evidence="1" type="ORF">SAMN04515674_11931</name>
</gene>
<proteinExistence type="predicted"/>
<sequence length="323" mass="37503">MSYHSPLHLLVCLQISPDEINAESILRLKSKLLAEFSLTTDITININGTAYTKDAILKIIDQLKVVDDLTIHKEIYSKTSLLNWMENPTQKVFPIDLAKDILNTNTNNDLLQNIMLEAFGEYVKFNFQKGRFRLFANILDFIPNFSEAHSLIIYESLYYGIENVINDINNAKKLPDIKTNKLAFGFISEPNWTDFLNNLPSSFEETRNLYCVSAIDYIVRIQKIDYEWTYEISAQLEQTLCEESLKQVISQNHEICARKSKSRRESQLEGPWIWLPVFIFTALSRIVSCNNSSKPKYDYDQRDNYKYSVPAPSYRQPLDSLLH</sequence>